<sequence length="100" mass="11480">MVVISKTTLNEFGKNNPDVASALNDWYTIVRAANWRAFADIKQTFNSVDYVGDNRYVFNIKGNQYRLVALVFFSVRTVYIKFIGTHSAYDRIDVTTIDSK</sequence>
<dbReference type="InterPro" id="IPR018669">
    <property type="entry name" value="Toxin_HigB"/>
</dbReference>
<accession>A0A939K1V1</accession>
<dbReference type="Proteomes" id="UP000664034">
    <property type="component" value="Unassembled WGS sequence"/>
</dbReference>
<dbReference type="GO" id="GO:0110001">
    <property type="term" value="C:toxin-antitoxin complex"/>
    <property type="evidence" value="ECO:0007669"/>
    <property type="project" value="InterPro"/>
</dbReference>
<evidence type="ECO:0000313" key="2">
    <source>
        <dbReference type="Proteomes" id="UP000664034"/>
    </source>
</evidence>
<gene>
    <name evidence="1" type="ORF">J2I47_13350</name>
</gene>
<dbReference type="EMBL" id="JAFMYV010000006">
    <property type="protein sequence ID" value="MBO0937537.1"/>
    <property type="molecule type" value="Genomic_DNA"/>
</dbReference>
<comment type="caution">
    <text evidence="1">The sequence shown here is derived from an EMBL/GenBank/DDBJ whole genome shotgun (WGS) entry which is preliminary data.</text>
</comment>
<dbReference type="AlphaFoldDB" id="A0A939K1V1"/>
<proteinExistence type="predicted"/>
<reference evidence="1" key="1">
    <citation type="submission" date="2021-03" db="EMBL/GenBank/DDBJ databases">
        <title>Fibrella sp. HMF5335 genome sequencing and assembly.</title>
        <authorList>
            <person name="Kang H."/>
            <person name="Kim H."/>
            <person name="Bae S."/>
            <person name="Joh K."/>
        </authorList>
    </citation>
    <scope>NUCLEOTIDE SEQUENCE</scope>
    <source>
        <strain evidence="1">HMF5335</strain>
    </source>
</reference>
<organism evidence="1 2">
    <name type="scientific">Fibrella rubiginis</name>
    <dbReference type="NCBI Taxonomy" id="2817060"/>
    <lineage>
        <taxon>Bacteria</taxon>
        <taxon>Pseudomonadati</taxon>
        <taxon>Bacteroidota</taxon>
        <taxon>Cytophagia</taxon>
        <taxon>Cytophagales</taxon>
        <taxon>Spirosomataceae</taxon>
        <taxon>Fibrella</taxon>
    </lineage>
</organism>
<evidence type="ECO:0000313" key="1">
    <source>
        <dbReference type="EMBL" id="MBO0937537.1"/>
    </source>
</evidence>
<dbReference type="RefSeq" id="WP_207365250.1">
    <property type="nucleotide sequence ID" value="NZ_JAFMYV010000006.1"/>
</dbReference>
<dbReference type="Pfam" id="PF09907">
    <property type="entry name" value="HigB_toxin"/>
    <property type="match status" value="1"/>
</dbReference>
<name>A0A939K1V1_9BACT</name>
<dbReference type="GO" id="GO:0004519">
    <property type="term" value="F:endonuclease activity"/>
    <property type="evidence" value="ECO:0007669"/>
    <property type="project" value="InterPro"/>
</dbReference>
<keyword evidence="2" id="KW-1185">Reference proteome</keyword>
<protein>
    <submittedName>
        <fullName evidence="1">Type II toxin-antitoxin system HigB family toxin</fullName>
    </submittedName>
</protein>
<dbReference type="GO" id="GO:0003723">
    <property type="term" value="F:RNA binding"/>
    <property type="evidence" value="ECO:0007669"/>
    <property type="project" value="InterPro"/>
</dbReference>